<dbReference type="Pfam" id="PF13602">
    <property type="entry name" value="ADH_zinc_N_2"/>
    <property type="match status" value="1"/>
</dbReference>
<dbReference type="KEGG" id="psel:GM415_08690"/>
<evidence type="ECO:0000256" key="1">
    <source>
        <dbReference type="ARBA" id="ARBA00022857"/>
    </source>
</evidence>
<evidence type="ECO:0000259" key="2">
    <source>
        <dbReference type="SMART" id="SM00829"/>
    </source>
</evidence>
<dbReference type="RefSeq" id="WP_158947425.1">
    <property type="nucleotide sequence ID" value="NZ_CP046400.1"/>
</dbReference>
<dbReference type="InterPro" id="IPR020843">
    <property type="entry name" value="ER"/>
</dbReference>
<gene>
    <name evidence="3" type="ORF">GM415_08690</name>
</gene>
<dbReference type="SUPFAM" id="SSF50129">
    <property type="entry name" value="GroES-like"/>
    <property type="match status" value="1"/>
</dbReference>
<dbReference type="Gene3D" id="3.40.50.720">
    <property type="entry name" value="NAD(P)-binding Rossmann-like Domain"/>
    <property type="match status" value="1"/>
</dbReference>
<protein>
    <submittedName>
        <fullName evidence="3">Zinc-binding dehydrogenase</fullName>
    </submittedName>
</protein>
<dbReference type="InterPro" id="IPR051603">
    <property type="entry name" value="Zinc-ADH_QOR/CCCR"/>
</dbReference>
<dbReference type="EMBL" id="CP046400">
    <property type="protein sequence ID" value="QGY40202.1"/>
    <property type="molecule type" value="Genomic_DNA"/>
</dbReference>
<evidence type="ECO:0000313" key="4">
    <source>
        <dbReference type="Proteomes" id="UP000428328"/>
    </source>
</evidence>
<dbReference type="AlphaFoldDB" id="A0A6I6JIQ9"/>
<dbReference type="Proteomes" id="UP000428328">
    <property type="component" value="Chromosome"/>
</dbReference>
<proteinExistence type="predicted"/>
<dbReference type="InterPro" id="IPR013154">
    <property type="entry name" value="ADH-like_N"/>
</dbReference>
<evidence type="ECO:0000313" key="3">
    <source>
        <dbReference type="EMBL" id="QGY40202.1"/>
    </source>
</evidence>
<dbReference type="CDD" id="cd08272">
    <property type="entry name" value="MDR6"/>
    <property type="match status" value="1"/>
</dbReference>
<keyword evidence="4" id="KW-1185">Reference proteome</keyword>
<feature type="domain" description="Enoyl reductase (ER)" evidence="2">
    <location>
        <begin position="12"/>
        <end position="327"/>
    </location>
</feature>
<dbReference type="InterPro" id="IPR036291">
    <property type="entry name" value="NAD(P)-bd_dom_sf"/>
</dbReference>
<keyword evidence="1" id="KW-0521">NADP</keyword>
<dbReference type="GO" id="GO:0016491">
    <property type="term" value="F:oxidoreductase activity"/>
    <property type="evidence" value="ECO:0007669"/>
    <property type="project" value="InterPro"/>
</dbReference>
<name>A0A6I6JIQ9_9BACT</name>
<dbReference type="InterPro" id="IPR011032">
    <property type="entry name" value="GroES-like_sf"/>
</dbReference>
<organism evidence="3 4">
    <name type="scientific">Pseudodesulfovibrio cashew</name>
    <dbReference type="NCBI Taxonomy" id="2678688"/>
    <lineage>
        <taxon>Bacteria</taxon>
        <taxon>Pseudomonadati</taxon>
        <taxon>Thermodesulfobacteriota</taxon>
        <taxon>Desulfovibrionia</taxon>
        <taxon>Desulfovibrionales</taxon>
        <taxon>Desulfovibrionaceae</taxon>
    </lineage>
</organism>
<dbReference type="SMART" id="SM00829">
    <property type="entry name" value="PKS_ER"/>
    <property type="match status" value="1"/>
</dbReference>
<dbReference type="PANTHER" id="PTHR44154:SF1">
    <property type="entry name" value="QUINONE OXIDOREDUCTASE"/>
    <property type="match status" value="1"/>
</dbReference>
<sequence length="331" mass="34288">MKAMLLESFGNGHDFVQGDVPVPCPGPGELLLKVAASSFNPIDNKIAVLGGQLGFAPSLPHILGMDVSGEVVEVGPGRSRFKPGDRVFGCAGGLTGIPGALAEYMTVDERLVARAPQTMALADAAAIPLVAITAWLGLSSRAGIRAGETLLVQGGAGGVGHMAVQLGVHAGAEVHATVSSDLKGAVVEALGAVPIDYTQTSVDQYVADATGGDGFHVVFDTVGGVSLDNSFLAARREGRVITTVARSSHDLSPMHARSLSLHVVFMLLPLITGEGRSAYGEILAEVANLVDRDRLAVLLDEARFPYTEIAAAHRYWEAGKALGKIVIDVAP</sequence>
<dbReference type="PANTHER" id="PTHR44154">
    <property type="entry name" value="QUINONE OXIDOREDUCTASE"/>
    <property type="match status" value="1"/>
</dbReference>
<accession>A0A6I6JIQ9</accession>
<reference evidence="3 4" key="1">
    <citation type="submission" date="2019-11" db="EMBL/GenBank/DDBJ databases">
        <authorList>
            <person name="Zheng R.K."/>
            <person name="Sun C.M."/>
        </authorList>
    </citation>
    <scope>NUCLEOTIDE SEQUENCE [LARGE SCALE GENOMIC DNA]</scope>
    <source>
        <strain evidence="3 4">SRB007</strain>
    </source>
</reference>
<dbReference type="Pfam" id="PF08240">
    <property type="entry name" value="ADH_N"/>
    <property type="match status" value="1"/>
</dbReference>
<dbReference type="Gene3D" id="3.90.180.10">
    <property type="entry name" value="Medium-chain alcohol dehydrogenases, catalytic domain"/>
    <property type="match status" value="1"/>
</dbReference>
<dbReference type="SUPFAM" id="SSF51735">
    <property type="entry name" value="NAD(P)-binding Rossmann-fold domains"/>
    <property type="match status" value="1"/>
</dbReference>